<dbReference type="PROSITE" id="PS50949">
    <property type="entry name" value="HTH_GNTR"/>
    <property type="match status" value="1"/>
</dbReference>
<evidence type="ECO:0000313" key="5">
    <source>
        <dbReference type="EMBL" id="CAG4919060.1"/>
    </source>
</evidence>
<evidence type="ECO:0000256" key="2">
    <source>
        <dbReference type="ARBA" id="ARBA00023125"/>
    </source>
</evidence>
<evidence type="ECO:0000259" key="4">
    <source>
        <dbReference type="PROSITE" id="PS50949"/>
    </source>
</evidence>
<dbReference type="Gene3D" id="1.20.120.530">
    <property type="entry name" value="GntR ligand-binding domain-like"/>
    <property type="match status" value="1"/>
</dbReference>
<dbReference type="InterPro" id="IPR036388">
    <property type="entry name" value="WH-like_DNA-bd_sf"/>
</dbReference>
<dbReference type="EMBL" id="CAJQZC010000011">
    <property type="protein sequence ID" value="CAG4919060.1"/>
    <property type="molecule type" value="Genomic_DNA"/>
</dbReference>
<organism evidence="5 6">
    <name type="scientific">Paraburkholderia saeva</name>
    <dbReference type="NCBI Taxonomy" id="2777537"/>
    <lineage>
        <taxon>Bacteria</taxon>
        <taxon>Pseudomonadati</taxon>
        <taxon>Pseudomonadota</taxon>
        <taxon>Betaproteobacteria</taxon>
        <taxon>Burkholderiales</taxon>
        <taxon>Burkholderiaceae</taxon>
        <taxon>Paraburkholderia</taxon>
    </lineage>
</organism>
<dbReference type="InterPro" id="IPR011711">
    <property type="entry name" value="GntR_C"/>
</dbReference>
<dbReference type="InterPro" id="IPR000524">
    <property type="entry name" value="Tscrpt_reg_HTH_GntR"/>
</dbReference>
<keyword evidence="2" id="KW-0238">DNA-binding</keyword>
<dbReference type="PRINTS" id="PR00035">
    <property type="entry name" value="HTHGNTR"/>
</dbReference>
<dbReference type="Pfam" id="PF07729">
    <property type="entry name" value="FCD"/>
    <property type="match status" value="1"/>
</dbReference>
<dbReference type="SMART" id="SM00895">
    <property type="entry name" value="FCD"/>
    <property type="match status" value="1"/>
</dbReference>
<protein>
    <submittedName>
        <fullName evidence="5">L-lactate dehydrogenase operon regulatory protein</fullName>
    </submittedName>
</protein>
<dbReference type="PANTHER" id="PTHR43537">
    <property type="entry name" value="TRANSCRIPTIONAL REGULATOR, GNTR FAMILY"/>
    <property type="match status" value="1"/>
</dbReference>
<dbReference type="GO" id="GO:0003700">
    <property type="term" value="F:DNA-binding transcription factor activity"/>
    <property type="evidence" value="ECO:0007669"/>
    <property type="project" value="InterPro"/>
</dbReference>
<sequence>MAKRQIARRLAGYNPRFAAIEPSSRPEPRLSVKPLETRRLYLQIADKLRDLIGQQGFAPNGRLPSERELAQTLGVSRPSVREALVALELEGRVEIRMGSGVYVSSRPASVTAAALTSDSGALGESPREIMDARSLIEGAIAASVAPFAKPKALRTLRALYERMASEVAAGQIPLAADRQFHLCIAQMSDNDVLVKTIAELFDERHSPLSSKLRVHFEGEDTWAAALDEHRAILEALEARDPVQAHAAVQRHLKASYARLMTRVRR</sequence>
<dbReference type="InterPro" id="IPR008920">
    <property type="entry name" value="TF_FadR/GntR_C"/>
</dbReference>
<dbReference type="CDD" id="cd07377">
    <property type="entry name" value="WHTH_GntR"/>
    <property type="match status" value="1"/>
</dbReference>
<dbReference type="SMART" id="SM00345">
    <property type="entry name" value="HTH_GNTR"/>
    <property type="match status" value="1"/>
</dbReference>
<dbReference type="PANTHER" id="PTHR43537:SF5">
    <property type="entry name" value="UXU OPERON TRANSCRIPTIONAL REGULATOR"/>
    <property type="match status" value="1"/>
</dbReference>
<keyword evidence="6" id="KW-1185">Reference proteome</keyword>
<dbReference type="GO" id="GO:0003677">
    <property type="term" value="F:DNA binding"/>
    <property type="evidence" value="ECO:0007669"/>
    <property type="project" value="UniProtKB-KW"/>
</dbReference>
<proteinExistence type="predicted"/>
<evidence type="ECO:0000313" key="6">
    <source>
        <dbReference type="Proteomes" id="UP000789704"/>
    </source>
</evidence>
<dbReference type="AlphaFoldDB" id="A0A9N8X551"/>
<accession>A0A9N8X551</accession>
<comment type="caution">
    <text evidence="5">The sequence shown here is derived from an EMBL/GenBank/DDBJ whole genome shotgun (WGS) entry which is preliminary data.</text>
</comment>
<feature type="domain" description="HTH gntR-type" evidence="4">
    <location>
        <begin position="38"/>
        <end position="106"/>
    </location>
</feature>
<name>A0A9N8X551_9BURK</name>
<dbReference type="Gene3D" id="1.10.10.10">
    <property type="entry name" value="Winged helix-like DNA-binding domain superfamily/Winged helix DNA-binding domain"/>
    <property type="match status" value="1"/>
</dbReference>
<dbReference type="SUPFAM" id="SSF48008">
    <property type="entry name" value="GntR ligand-binding domain-like"/>
    <property type="match status" value="1"/>
</dbReference>
<dbReference type="Proteomes" id="UP000789704">
    <property type="component" value="Unassembled WGS sequence"/>
</dbReference>
<reference evidence="5" key="1">
    <citation type="submission" date="2021-04" db="EMBL/GenBank/DDBJ databases">
        <authorList>
            <person name="Vanwijnsberghe S."/>
        </authorList>
    </citation>
    <scope>NUCLEOTIDE SEQUENCE</scope>
    <source>
        <strain evidence="5">LMG 31841</strain>
    </source>
</reference>
<evidence type="ECO:0000256" key="1">
    <source>
        <dbReference type="ARBA" id="ARBA00023015"/>
    </source>
</evidence>
<gene>
    <name evidence="5" type="primary">lldR_2</name>
    <name evidence="5" type="ORF">LMG31841_04840</name>
</gene>
<keyword evidence="3" id="KW-0804">Transcription</keyword>
<dbReference type="Pfam" id="PF00392">
    <property type="entry name" value="GntR"/>
    <property type="match status" value="1"/>
</dbReference>
<dbReference type="SUPFAM" id="SSF46785">
    <property type="entry name" value="Winged helix' DNA-binding domain"/>
    <property type="match status" value="1"/>
</dbReference>
<evidence type="ECO:0000256" key="3">
    <source>
        <dbReference type="ARBA" id="ARBA00023163"/>
    </source>
</evidence>
<dbReference type="InterPro" id="IPR036390">
    <property type="entry name" value="WH_DNA-bd_sf"/>
</dbReference>
<keyword evidence="1" id="KW-0805">Transcription regulation</keyword>